<dbReference type="InterPro" id="IPR007074">
    <property type="entry name" value="LicD/FKTN/FKRP_NTP_transf"/>
</dbReference>
<dbReference type="PANTHER" id="PTHR43404">
    <property type="entry name" value="LIPOPOLYSACCHARIDE CHOLINEPHOSPHOTRANSFERASE LICD"/>
    <property type="match status" value="1"/>
</dbReference>
<sequence>MYNKDPKMKKLQQITLKMAQEIVDFCKENQLICYFCGGGAIGAVREKGFIPWDDDLDFFMPRDDYEKFYELWYHSEKQINYPIQKASRNYNDHNSFTTIRDKNTTFIKTYQKDLDIVHGITIDIFPLDVAPDSTLSRKIQKSWALVYALFCSQVVPENHGGILALGSRTLLTIFKSARVRYAIWSFAEKQMTKYNNKPTDYITELCVGPKYMGNVYFAEDFKQAQFLTFENTEMPVPIGYDRYLRSAFGDYMKRPSKENQCTIHDSVYIDPDNSYKQYRGKYYLVEGENKL</sequence>
<dbReference type="Pfam" id="PF04991">
    <property type="entry name" value="LicD"/>
    <property type="match status" value="1"/>
</dbReference>
<accession>A0A1V2UKQ3</accession>
<evidence type="ECO:0000259" key="1">
    <source>
        <dbReference type="Pfam" id="PF04991"/>
    </source>
</evidence>
<keyword evidence="2" id="KW-0808">Transferase</keyword>
<keyword evidence="2" id="KW-0548">Nucleotidyltransferase</keyword>
<dbReference type="EMBL" id="MSTR01000004">
    <property type="protein sequence ID" value="ONN43801.1"/>
    <property type="molecule type" value="Genomic_DNA"/>
</dbReference>
<proteinExistence type="predicted"/>
<evidence type="ECO:0000313" key="2">
    <source>
        <dbReference type="EMBL" id="ONN43801.1"/>
    </source>
</evidence>
<gene>
    <name evidence="2" type="ORF">BTN92_05715</name>
</gene>
<name>A0A1V2UKQ3_ENTMU</name>
<protein>
    <submittedName>
        <fullName evidence="2">2-C-methyl-D-erythritol 4-phosphate cytidylyltransferase</fullName>
    </submittedName>
</protein>
<dbReference type="AlphaFoldDB" id="A0A1V2UKQ3"/>
<dbReference type="STRING" id="53346.A5802_000419"/>
<dbReference type="PANTHER" id="PTHR43404:SF2">
    <property type="entry name" value="LIPOPOLYSACCHARIDE CHOLINEPHOSPHOTRANSFERASE LICD"/>
    <property type="match status" value="1"/>
</dbReference>
<organism evidence="2 3">
    <name type="scientific">Enterococcus mundtii</name>
    <dbReference type="NCBI Taxonomy" id="53346"/>
    <lineage>
        <taxon>Bacteria</taxon>
        <taxon>Bacillati</taxon>
        <taxon>Bacillota</taxon>
        <taxon>Bacilli</taxon>
        <taxon>Lactobacillales</taxon>
        <taxon>Enterococcaceae</taxon>
        <taxon>Enterococcus</taxon>
    </lineage>
</organism>
<reference evidence="2 3" key="1">
    <citation type="submission" date="2016-12" db="EMBL/GenBank/DDBJ databases">
        <authorList>
            <person name="Song W.-J."/>
            <person name="Kurnit D.M."/>
        </authorList>
    </citation>
    <scope>NUCLEOTIDE SEQUENCE [LARGE SCALE GENOMIC DNA]</scope>
    <source>
        <strain evidence="2 3">CGB1038-1_S1</strain>
    </source>
</reference>
<dbReference type="GO" id="GO:0009100">
    <property type="term" value="P:glycoprotein metabolic process"/>
    <property type="evidence" value="ECO:0007669"/>
    <property type="project" value="UniProtKB-ARBA"/>
</dbReference>
<comment type="caution">
    <text evidence="2">The sequence shown here is derived from an EMBL/GenBank/DDBJ whole genome shotgun (WGS) entry which is preliminary data.</text>
</comment>
<dbReference type="GO" id="GO:0016779">
    <property type="term" value="F:nucleotidyltransferase activity"/>
    <property type="evidence" value="ECO:0007669"/>
    <property type="project" value="UniProtKB-KW"/>
</dbReference>
<evidence type="ECO:0000313" key="3">
    <source>
        <dbReference type="Proteomes" id="UP000189299"/>
    </source>
</evidence>
<dbReference type="Proteomes" id="UP000189299">
    <property type="component" value="Unassembled WGS sequence"/>
</dbReference>
<dbReference type="InterPro" id="IPR052942">
    <property type="entry name" value="LPS_cholinephosphotransferase"/>
</dbReference>
<feature type="domain" description="LicD/FKTN/FKRP nucleotidyltransferase" evidence="1">
    <location>
        <begin position="26"/>
        <end position="249"/>
    </location>
</feature>